<gene>
    <name evidence="1" type="ORF">HOLDEFILI_04033</name>
</gene>
<organism evidence="1 2">
    <name type="scientific">Holdemania filiformis DSM 12042</name>
    <dbReference type="NCBI Taxonomy" id="545696"/>
    <lineage>
        <taxon>Bacteria</taxon>
        <taxon>Bacillati</taxon>
        <taxon>Bacillota</taxon>
        <taxon>Erysipelotrichia</taxon>
        <taxon>Erysipelotrichales</taxon>
        <taxon>Erysipelotrichaceae</taxon>
        <taxon>Holdemania</taxon>
    </lineage>
</organism>
<accession>B9YDV9</accession>
<feature type="non-terminal residue" evidence="1">
    <location>
        <position position="76"/>
    </location>
</feature>
<evidence type="ECO:0000313" key="1">
    <source>
        <dbReference type="EMBL" id="EEF65848.1"/>
    </source>
</evidence>
<dbReference type="AlphaFoldDB" id="B9YDV9"/>
<dbReference type="STRING" id="545696.HOLDEFILI_04033"/>
<dbReference type="HOGENOM" id="CLU_2660319_0_0_9"/>
<sequence>MILFCIFLLSFLNSSFVSFNKKTAHNYGFHLFSFIFPDFHLSILMFSDFQKTFFKPLSQTDSQILFPPFVRISSDV</sequence>
<reference evidence="1 2" key="1">
    <citation type="submission" date="2008-12" db="EMBL/GenBank/DDBJ databases">
        <authorList>
            <person name="Fulton L."/>
            <person name="Clifton S."/>
            <person name="Fulton B."/>
            <person name="Xu J."/>
            <person name="Minx P."/>
            <person name="Pepin K.H."/>
            <person name="Johnson M."/>
            <person name="Bhonagiri V."/>
            <person name="Nash W.E."/>
            <person name="Mardis E.R."/>
            <person name="Wilson R.K."/>
        </authorList>
    </citation>
    <scope>NUCLEOTIDE SEQUENCE [LARGE SCALE GENOMIC DNA]</scope>
    <source>
        <strain evidence="1 2">DSM 12042</strain>
    </source>
</reference>
<reference evidence="1 2" key="2">
    <citation type="submission" date="2009-02" db="EMBL/GenBank/DDBJ databases">
        <title>Draft genome sequence of Holdemania filiformis DSM 12042.</title>
        <authorList>
            <person name="Sudarsanam P."/>
            <person name="Ley R."/>
            <person name="Guruge J."/>
            <person name="Turnbaugh P.J."/>
            <person name="Mahowald M."/>
            <person name="Liep D."/>
            <person name="Gordon J."/>
        </authorList>
    </citation>
    <scope>NUCLEOTIDE SEQUENCE [LARGE SCALE GENOMIC DNA]</scope>
    <source>
        <strain evidence="1 2">DSM 12042</strain>
    </source>
</reference>
<name>B9YDV9_9FIRM</name>
<proteinExistence type="predicted"/>
<evidence type="ECO:0000313" key="2">
    <source>
        <dbReference type="Proteomes" id="UP000005950"/>
    </source>
</evidence>
<protein>
    <submittedName>
        <fullName evidence="1">Uncharacterized protein</fullName>
    </submittedName>
</protein>
<dbReference type="EMBL" id="ACCF01000253">
    <property type="protein sequence ID" value="EEF65848.1"/>
    <property type="molecule type" value="Genomic_DNA"/>
</dbReference>
<dbReference type="Proteomes" id="UP000005950">
    <property type="component" value="Unassembled WGS sequence"/>
</dbReference>
<comment type="caution">
    <text evidence="1">The sequence shown here is derived from an EMBL/GenBank/DDBJ whole genome shotgun (WGS) entry which is preliminary data.</text>
</comment>